<organism evidence="2">
    <name type="scientific">marine sediment metagenome</name>
    <dbReference type="NCBI Taxonomy" id="412755"/>
    <lineage>
        <taxon>unclassified sequences</taxon>
        <taxon>metagenomes</taxon>
        <taxon>ecological metagenomes</taxon>
    </lineage>
</organism>
<feature type="transmembrane region" description="Helical" evidence="1">
    <location>
        <begin position="36"/>
        <end position="56"/>
    </location>
</feature>
<accession>X0WTH3</accession>
<keyword evidence="1" id="KW-0472">Membrane</keyword>
<feature type="transmembrane region" description="Helical" evidence="1">
    <location>
        <begin position="94"/>
        <end position="118"/>
    </location>
</feature>
<feature type="non-terminal residue" evidence="2">
    <location>
        <position position="1"/>
    </location>
</feature>
<keyword evidence="1" id="KW-1133">Transmembrane helix</keyword>
<protein>
    <recommendedName>
        <fullName evidence="3">Glycosyltransferase 2-like domain-containing protein</fullName>
    </recommendedName>
</protein>
<name>X0WTH3_9ZZZZ</name>
<reference evidence="2" key="1">
    <citation type="journal article" date="2014" name="Front. Microbiol.">
        <title>High frequency of phylogenetically diverse reductive dehalogenase-homologous genes in deep subseafloor sedimentary metagenomes.</title>
        <authorList>
            <person name="Kawai M."/>
            <person name="Futagami T."/>
            <person name="Toyoda A."/>
            <person name="Takaki Y."/>
            <person name="Nishi S."/>
            <person name="Hori S."/>
            <person name="Arai W."/>
            <person name="Tsubouchi T."/>
            <person name="Morono Y."/>
            <person name="Uchiyama I."/>
            <person name="Ito T."/>
            <person name="Fujiyama A."/>
            <person name="Inagaki F."/>
            <person name="Takami H."/>
        </authorList>
    </citation>
    <scope>NUCLEOTIDE SEQUENCE</scope>
    <source>
        <strain evidence="2">Expedition CK06-06</strain>
    </source>
</reference>
<comment type="caution">
    <text evidence="2">The sequence shown here is derived from an EMBL/GenBank/DDBJ whole genome shotgun (WGS) entry which is preliminary data.</text>
</comment>
<evidence type="ECO:0000256" key="1">
    <source>
        <dbReference type="SAM" id="Phobius"/>
    </source>
</evidence>
<dbReference type="EMBL" id="BARS01032557">
    <property type="protein sequence ID" value="GAG16006.1"/>
    <property type="molecule type" value="Genomic_DNA"/>
</dbReference>
<feature type="transmembrane region" description="Helical" evidence="1">
    <location>
        <begin position="62"/>
        <end position="82"/>
    </location>
</feature>
<dbReference type="AlphaFoldDB" id="X0WTH3"/>
<evidence type="ECO:0008006" key="3">
    <source>
        <dbReference type="Google" id="ProtNLM"/>
    </source>
</evidence>
<proteinExistence type="predicted"/>
<evidence type="ECO:0000313" key="2">
    <source>
        <dbReference type="EMBL" id="GAG16006.1"/>
    </source>
</evidence>
<keyword evidence="1" id="KW-0812">Transmembrane</keyword>
<sequence length="123" mass="14722">HRKNHVREFARQIYKWAKAKVAIIKKHGFYGLTSHIYLWPLYIIVSFILGFTLYYLLDILRVFLFLFLLAVVSYVSVILFESGRLAKKYRDVKLFFYSMLLLPIVHMSYSLGVLIALMRRKIW</sequence>
<gene>
    <name evidence="2" type="ORF">S01H1_50524</name>
</gene>